<dbReference type="AlphaFoldDB" id="A0AAV1AUG5"/>
<feature type="domain" description="At1g61320/AtMIF1 LRR" evidence="2">
    <location>
        <begin position="109"/>
        <end position="274"/>
    </location>
</feature>
<dbReference type="InterPro" id="IPR001810">
    <property type="entry name" value="F-box_dom"/>
</dbReference>
<organism evidence="3 4">
    <name type="scientific">Vicia faba</name>
    <name type="common">Broad bean</name>
    <name type="synonym">Faba vulgaris</name>
    <dbReference type="NCBI Taxonomy" id="3906"/>
    <lineage>
        <taxon>Eukaryota</taxon>
        <taxon>Viridiplantae</taxon>
        <taxon>Streptophyta</taxon>
        <taxon>Embryophyta</taxon>
        <taxon>Tracheophyta</taxon>
        <taxon>Spermatophyta</taxon>
        <taxon>Magnoliopsida</taxon>
        <taxon>eudicotyledons</taxon>
        <taxon>Gunneridae</taxon>
        <taxon>Pentapetalae</taxon>
        <taxon>rosids</taxon>
        <taxon>fabids</taxon>
        <taxon>Fabales</taxon>
        <taxon>Fabaceae</taxon>
        <taxon>Papilionoideae</taxon>
        <taxon>50 kb inversion clade</taxon>
        <taxon>NPAAA clade</taxon>
        <taxon>Hologalegina</taxon>
        <taxon>IRL clade</taxon>
        <taxon>Fabeae</taxon>
        <taxon>Vicia</taxon>
    </lineage>
</organism>
<name>A0AAV1AUG5_VICFA</name>
<dbReference type="Pfam" id="PF00646">
    <property type="entry name" value="F-box"/>
    <property type="match status" value="1"/>
</dbReference>
<dbReference type="SUPFAM" id="SSF52058">
    <property type="entry name" value="L domain-like"/>
    <property type="match status" value="1"/>
</dbReference>
<dbReference type="InterPro" id="IPR055357">
    <property type="entry name" value="LRR_At1g61320_AtMIF1"/>
</dbReference>
<evidence type="ECO:0008006" key="5">
    <source>
        <dbReference type="Google" id="ProtNLM"/>
    </source>
</evidence>
<reference evidence="3 4" key="1">
    <citation type="submission" date="2023-01" db="EMBL/GenBank/DDBJ databases">
        <authorList>
            <person name="Kreplak J."/>
        </authorList>
    </citation>
    <scope>NUCLEOTIDE SEQUENCE [LARGE SCALE GENOMIC DNA]</scope>
</reference>
<keyword evidence="4" id="KW-1185">Reference proteome</keyword>
<dbReference type="InterPro" id="IPR032675">
    <property type="entry name" value="LRR_dom_sf"/>
</dbReference>
<dbReference type="SUPFAM" id="SSF81383">
    <property type="entry name" value="F-box domain"/>
    <property type="match status" value="1"/>
</dbReference>
<gene>
    <name evidence="3" type="ORF">VFH_V109280</name>
</gene>
<protein>
    <recommendedName>
        <fullName evidence="5">F-box domain-containing protein</fullName>
    </recommendedName>
</protein>
<dbReference type="SUPFAM" id="SSF52047">
    <property type="entry name" value="RNI-like"/>
    <property type="match status" value="1"/>
</dbReference>
<feature type="domain" description="At1g61320/AtMIF1 LRR" evidence="2">
    <location>
        <begin position="315"/>
        <end position="541"/>
    </location>
</feature>
<accession>A0AAV1AUG5</accession>
<evidence type="ECO:0000259" key="1">
    <source>
        <dbReference type="Pfam" id="PF00646"/>
    </source>
</evidence>
<dbReference type="InterPro" id="IPR036047">
    <property type="entry name" value="F-box-like_dom_sf"/>
</dbReference>
<proteinExistence type="predicted"/>
<feature type="domain" description="F-box" evidence="1">
    <location>
        <begin position="10"/>
        <end position="40"/>
    </location>
</feature>
<dbReference type="Proteomes" id="UP001157006">
    <property type="component" value="Chromosome 5"/>
</dbReference>
<dbReference type="PANTHER" id="PTHR34145">
    <property type="entry name" value="OS02G0105600 PROTEIN"/>
    <property type="match status" value="1"/>
</dbReference>
<evidence type="ECO:0000259" key="2">
    <source>
        <dbReference type="Pfam" id="PF23622"/>
    </source>
</evidence>
<dbReference type="InterPro" id="IPR053772">
    <property type="entry name" value="At1g61320/At1g61330-like"/>
</dbReference>
<evidence type="ECO:0000313" key="4">
    <source>
        <dbReference type="Proteomes" id="UP001157006"/>
    </source>
</evidence>
<dbReference type="Gene3D" id="3.80.10.10">
    <property type="entry name" value="Ribonuclease Inhibitor"/>
    <property type="match status" value="1"/>
</dbReference>
<evidence type="ECO:0000313" key="3">
    <source>
        <dbReference type="EMBL" id="CAI8614015.1"/>
    </source>
</evidence>
<sequence>MKSCKNLNAELPNCLLSVIFSKLTLKDLVKTSALSKHWRHELGFTMKNIKDLNFDTYNTFDYNQLQESQEQVQLQTHSQFATGMEQIMLYYEDAMINSVRVKFPLGEQHSDVIDKLISQGVANGVKRIELLFSHGTNDIDLILEIKPYIFSFSLLFNTDSLMYLHLENCFLVAPMGFSGLKNLRILILHLIVVEKKLLQGLISNCVCLEDFTVDDCDFNSKLKIISPTLSHLKILNCRTEFMTAIDIIAPNLSSLEYSCKGNRVHPINLQVQMLSRFSYRCSQIIGFIPLERLKNVTTIVLDGLDECLQSFIILNLFKECLQLEDVTFKNCSITNLIEITSSKLCHLKIIHCCFGDFAPYKISVNAMNLSSFEFIGHTTSKFSVMAPKLSKVFWSAAIRENNQNEFGPIPKLHQIENLAILMNYSQAVKLTKVLDQLQNLRQLELFINQPYDYNMEYFSIFDILMAARHLQKFSLTVRRSVMVGRNIDQKRRKYATFFHNDLKFIELHGCVCTKNAIEFARHLLRNVNSLKKITFSSNDSYYLGAGRWTKSTNNNWFYRNFIQKSLEDEVKGKCQLIIL</sequence>
<dbReference type="PANTHER" id="PTHR34145:SF28">
    <property type="entry name" value="F-BOX DOMAIN-CONTAINING PROTEIN"/>
    <property type="match status" value="1"/>
</dbReference>
<dbReference type="Pfam" id="PF23622">
    <property type="entry name" value="LRR_At1g61320_AtMIF1"/>
    <property type="match status" value="2"/>
</dbReference>
<dbReference type="EMBL" id="OX451740">
    <property type="protein sequence ID" value="CAI8614015.1"/>
    <property type="molecule type" value="Genomic_DNA"/>
</dbReference>
<dbReference type="Gene3D" id="1.20.1280.50">
    <property type="match status" value="1"/>
</dbReference>